<evidence type="ECO:0000256" key="2">
    <source>
        <dbReference type="ARBA" id="ARBA00005046"/>
    </source>
</evidence>
<dbReference type="AlphaFoldDB" id="A0A5C5UVG6"/>
<evidence type="ECO:0000256" key="5">
    <source>
        <dbReference type="ARBA" id="ARBA00023150"/>
    </source>
</evidence>
<keyword evidence="5 6" id="KW-0501">Molybdenum cofactor biosynthesis</keyword>
<dbReference type="SUPFAM" id="SSF53218">
    <property type="entry name" value="Molybdenum cofactor biosynthesis proteins"/>
    <property type="match status" value="1"/>
</dbReference>
<sequence>MPPHPHDPPPAGAPAPPDQHRAAAPAAVRCAVVTVSDTRTEADDRGGAAILELLDSSPHTVAERRIIPDEPVAIEQLLDTLAVHQEVDAVLLTGGTGIAPRDNTIDVVERLLDKTLPGYGELFRMLSYQQIGPAAMLSRATAGVIGGKVLLTMPGSPNAVRLAMEKLILPELSHLVGQARGG</sequence>
<comment type="caution">
    <text evidence="9">The sequence shown here is derived from an EMBL/GenBank/DDBJ whole genome shotgun (WGS) entry which is preliminary data.</text>
</comment>
<dbReference type="FunFam" id="3.40.980.10:FF:000006">
    <property type="entry name" value="Molybdenum cofactor biosynthesis protein B"/>
    <property type="match status" value="1"/>
</dbReference>
<feature type="region of interest" description="Disordered" evidence="7">
    <location>
        <begin position="1"/>
        <end position="24"/>
    </location>
</feature>
<evidence type="ECO:0000313" key="9">
    <source>
        <dbReference type="EMBL" id="TWT30354.1"/>
    </source>
</evidence>
<dbReference type="InterPro" id="IPR012245">
    <property type="entry name" value="MoaB"/>
</dbReference>
<dbReference type="NCBIfam" id="TIGR00177">
    <property type="entry name" value="molyb_syn"/>
    <property type="match status" value="1"/>
</dbReference>
<evidence type="ECO:0000256" key="6">
    <source>
        <dbReference type="PIRNR" id="PIRNR006443"/>
    </source>
</evidence>
<dbReference type="OrthoDB" id="9784492at2"/>
<dbReference type="UniPathway" id="UPA00344"/>
<dbReference type="RefSeq" id="WP_146568709.1">
    <property type="nucleotide sequence ID" value="NZ_SIHJ01000005.1"/>
</dbReference>
<dbReference type="PIRSF" id="PIRSF006443">
    <property type="entry name" value="MoaB"/>
    <property type="match status" value="1"/>
</dbReference>
<dbReference type="InterPro" id="IPR001453">
    <property type="entry name" value="MoaB/Mog_dom"/>
</dbReference>
<dbReference type="PANTHER" id="PTHR43232:SF2">
    <property type="entry name" value="MOLYBDENUM COFACTOR BIOSYNTHESIS PROTEIN B"/>
    <property type="match status" value="1"/>
</dbReference>
<dbReference type="Gene3D" id="3.40.980.10">
    <property type="entry name" value="MoaB/Mog-like domain"/>
    <property type="match status" value="1"/>
</dbReference>
<name>A0A5C5UVG6_9BACT</name>
<evidence type="ECO:0000259" key="8">
    <source>
        <dbReference type="SMART" id="SM00852"/>
    </source>
</evidence>
<keyword evidence="10" id="KW-1185">Reference proteome</keyword>
<dbReference type="PROSITE" id="PS01078">
    <property type="entry name" value="MOCF_BIOSYNTHESIS_1"/>
    <property type="match status" value="1"/>
</dbReference>
<dbReference type="GO" id="GO:0005829">
    <property type="term" value="C:cytosol"/>
    <property type="evidence" value="ECO:0007669"/>
    <property type="project" value="TreeGrafter"/>
</dbReference>
<dbReference type="PANTHER" id="PTHR43232">
    <property type="entry name" value="MOLYBDENUM COFACTOR BIOSYNTHESIS PROTEIN B"/>
    <property type="match status" value="1"/>
</dbReference>
<comment type="pathway">
    <text evidence="2 6">Cofactor biosynthesis; molybdopterin biosynthesis.</text>
</comment>
<evidence type="ECO:0000256" key="3">
    <source>
        <dbReference type="ARBA" id="ARBA00006112"/>
    </source>
</evidence>
<protein>
    <recommendedName>
        <fullName evidence="4 6">Molybdenum cofactor biosynthesis protein B</fullName>
    </recommendedName>
</protein>
<dbReference type="GO" id="GO:0006777">
    <property type="term" value="P:Mo-molybdopterin cofactor biosynthetic process"/>
    <property type="evidence" value="ECO:0007669"/>
    <property type="project" value="UniProtKB-UniRule"/>
</dbReference>
<evidence type="ECO:0000313" key="10">
    <source>
        <dbReference type="Proteomes" id="UP000316714"/>
    </source>
</evidence>
<dbReference type="InterPro" id="IPR036425">
    <property type="entry name" value="MoaB/Mog-like_dom_sf"/>
</dbReference>
<dbReference type="InterPro" id="IPR008284">
    <property type="entry name" value="MoCF_biosynth_CS"/>
</dbReference>
<accession>A0A5C5UVG6</accession>
<proteinExistence type="inferred from homology"/>
<organism evidence="9 10">
    <name type="scientific">Posidoniimonas corsicana</name>
    <dbReference type="NCBI Taxonomy" id="1938618"/>
    <lineage>
        <taxon>Bacteria</taxon>
        <taxon>Pseudomonadati</taxon>
        <taxon>Planctomycetota</taxon>
        <taxon>Planctomycetia</taxon>
        <taxon>Pirellulales</taxon>
        <taxon>Lacipirellulaceae</taxon>
        <taxon>Posidoniimonas</taxon>
    </lineage>
</organism>
<evidence type="ECO:0000256" key="1">
    <source>
        <dbReference type="ARBA" id="ARBA00003487"/>
    </source>
</evidence>
<gene>
    <name evidence="9" type="primary">moaB</name>
    <name evidence="9" type="ORF">KOR34_49130</name>
</gene>
<dbReference type="CDD" id="cd00886">
    <property type="entry name" value="MogA_MoaB"/>
    <property type="match status" value="1"/>
</dbReference>
<dbReference type="SMART" id="SM00852">
    <property type="entry name" value="MoCF_biosynth"/>
    <property type="match status" value="1"/>
</dbReference>
<dbReference type="Pfam" id="PF00994">
    <property type="entry name" value="MoCF_biosynth"/>
    <property type="match status" value="1"/>
</dbReference>
<reference evidence="9 10" key="1">
    <citation type="submission" date="2019-02" db="EMBL/GenBank/DDBJ databases">
        <title>Deep-cultivation of Planctomycetes and their phenomic and genomic characterization uncovers novel biology.</title>
        <authorList>
            <person name="Wiegand S."/>
            <person name="Jogler M."/>
            <person name="Boedeker C."/>
            <person name="Pinto D."/>
            <person name="Vollmers J."/>
            <person name="Rivas-Marin E."/>
            <person name="Kohn T."/>
            <person name="Peeters S.H."/>
            <person name="Heuer A."/>
            <person name="Rast P."/>
            <person name="Oberbeckmann S."/>
            <person name="Bunk B."/>
            <person name="Jeske O."/>
            <person name="Meyerdierks A."/>
            <person name="Storesund J.E."/>
            <person name="Kallscheuer N."/>
            <person name="Luecker S."/>
            <person name="Lage O.M."/>
            <person name="Pohl T."/>
            <person name="Merkel B.J."/>
            <person name="Hornburger P."/>
            <person name="Mueller R.-W."/>
            <person name="Bruemmer F."/>
            <person name="Labrenz M."/>
            <person name="Spormann A.M."/>
            <person name="Op Den Camp H."/>
            <person name="Overmann J."/>
            <person name="Amann R."/>
            <person name="Jetten M.S.M."/>
            <person name="Mascher T."/>
            <person name="Medema M.H."/>
            <person name="Devos D.P."/>
            <person name="Kaster A.-K."/>
            <person name="Ovreas L."/>
            <person name="Rohde M."/>
            <person name="Galperin M.Y."/>
            <person name="Jogler C."/>
        </authorList>
    </citation>
    <scope>NUCLEOTIDE SEQUENCE [LARGE SCALE GENOMIC DNA]</scope>
    <source>
        <strain evidence="9 10">KOR34</strain>
    </source>
</reference>
<comment type="similarity">
    <text evidence="3 6">Belongs to the MoaB/Mog family.</text>
</comment>
<evidence type="ECO:0000256" key="4">
    <source>
        <dbReference type="ARBA" id="ARBA00015262"/>
    </source>
</evidence>
<feature type="domain" description="MoaB/Mog" evidence="8">
    <location>
        <begin position="31"/>
        <end position="175"/>
    </location>
</feature>
<evidence type="ECO:0000256" key="7">
    <source>
        <dbReference type="SAM" id="MobiDB-lite"/>
    </source>
</evidence>
<comment type="function">
    <text evidence="1 6">May be involved in the biosynthesis of molybdopterin.</text>
</comment>
<feature type="compositionally biased region" description="Pro residues" evidence="7">
    <location>
        <begin position="8"/>
        <end position="17"/>
    </location>
</feature>
<dbReference type="Proteomes" id="UP000316714">
    <property type="component" value="Unassembled WGS sequence"/>
</dbReference>
<dbReference type="EMBL" id="SIHJ01000005">
    <property type="protein sequence ID" value="TWT30354.1"/>
    <property type="molecule type" value="Genomic_DNA"/>
</dbReference>